<feature type="transmembrane region" description="Helical" evidence="5">
    <location>
        <begin position="243"/>
        <end position="259"/>
    </location>
</feature>
<accession>A0ABT9ATS7</accession>
<name>A0ABT9ATS7_9GAMM</name>
<feature type="transmembrane region" description="Helical" evidence="5">
    <location>
        <begin position="124"/>
        <end position="144"/>
    </location>
</feature>
<evidence type="ECO:0000256" key="5">
    <source>
        <dbReference type="SAM" id="Phobius"/>
    </source>
</evidence>
<feature type="transmembrane region" description="Helical" evidence="5">
    <location>
        <begin position="196"/>
        <end position="214"/>
    </location>
</feature>
<dbReference type="EMBL" id="JAUQTG010000011">
    <property type="protein sequence ID" value="MDO7858075.1"/>
    <property type="molecule type" value="Genomic_DNA"/>
</dbReference>
<dbReference type="InterPro" id="IPR049453">
    <property type="entry name" value="Memb_transporter_dom"/>
</dbReference>
<feature type="transmembrane region" description="Helical" evidence="5">
    <location>
        <begin position="298"/>
        <end position="319"/>
    </location>
</feature>
<dbReference type="Proteomes" id="UP001176478">
    <property type="component" value="Unassembled WGS sequence"/>
</dbReference>
<feature type="transmembrane region" description="Helical" evidence="5">
    <location>
        <begin position="7"/>
        <end position="25"/>
    </location>
</feature>
<comment type="caution">
    <text evidence="7">The sequence shown here is derived from an EMBL/GenBank/DDBJ whole genome shotgun (WGS) entry which is preliminary data.</text>
</comment>
<organism evidence="7 8">
    <name type="scientific">Providencia huashanensis</name>
    <dbReference type="NCBI Taxonomy" id="3037798"/>
    <lineage>
        <taxon>Bacteria</taxon>
        <taxon>Pseudomonadati</taxon>
        <taxon>Pseudomonadota</taxon>
        <taxon>Gammaproteobacteria</taxon>
        <taxon>Enterobacterales</taxon>
        <taxon>Morganellaceae</taxon>
        <taxon>Providencia</taxon>
    </lineage>
</organism>
<protein>
    <submittedName>
        <fullName evidence="7">FUSC family protein</fullName>
    </submittedName>
</protein>
<keyword evidence="2 5" id="KW-0812">Transmembrane</keyword>
<keyword evidence="4 5" id="KW-0472">Membrane</keyword>
<evidence type="ECO:0000313" key="7">
    <source>
        <dbReference type="EMBL" id="MDO7858075.1"/>
    </source>
</evidence>
<keyword evidence="8" id="KW-1185">Reference proteome</keyword>
<feature type="transmembrane region" description="Helical" evidence="5">
    <location>
        <begin position="165"/>
        <end position="190"/>
    </location>
</feature>
<proteinExistence type="predicted"/>
<gene>
    <name evidence="7" type="ORF">Q5E86_17345</name>
</gene>
<reference evidence="7" key="1">
    <citation type="submission" date="2023-07" db="EMBL/GenBank/DDBJ databases">
        <authorList>
            <person name="Yang W."/>
            <person name="Chen J."/>
            <person name="Ji P."/>
            <person name="Hu F."/>
        </authorList>
    </citation>
    <scope>NUCLEOTIDE SEQUENCE</scope>
    <source>
        <strain evidence="7">CRE-138-0111</strain>
    </source>
</reference>
<evidence type="ECO:0000256" key="3">
    <source>
        <dbReference type="ARBA" id="ARBA00022989"/>
    </source>
</evidence>
<evidence type="ECO:0000259" key="6">
    <source>
        <dbReference type="Pfam" id="PF13515"/>
    </source>
</evidence>
<feature type="domain" description="Integral membrane bound transporter" evidence="6">
    <location>
        <begin position="182"/>
        <end position="311"/>
    </location>
</feature>
<feature type="transmembrane region" description="Helical" evidence="5">
    <location>
        <begin position="266"/>
        <end position="286"/>
    </location>
</feature>
<evidence type="ECO:0000256" key="1">
    <source>
        <dbReference type="ARBA" id="ARBA00004141"/>
    </source>
</evidence>
<dbReference type="Pfam" id="PF13515">
    <property type="entry name" value="FUSC_2"/>
    <property type="match status" value="1"/>
</dbReference>
<evidence type="ECO:0000313" key="8">
    <source>
        <dbReference type="Proteomes" id="UP001176478"/>
    </source>
</evidence>
<reference evidence="7" key="2">
    <citation type="journal article" date="2024" name="Int. J. Antimicrob. Agents">
        <title>Identification of a novel Providencia species showing multi-drug-resistant in three patients with hospital-acquired infection.</title>
        <authorList>
            <person name="Yang W."/>
            <person name="Chen J."/>
            <person name="Yang F."/>
            <person name="Ji P."/>
            <person name="Shen S."/>
            <person name="Yin D."/>
            <person name="Hu F."/>
        </authorList>
    </citation>
    <scope>NUCLEOTIDE SEQUENCE</scope>
    <source>
        <strain evidence="7">CRE-138-0111</strain>
    </source>
</reference>
<keyword evidence="3 5" id="KW-1133">Transmembrane helix</keyword>
<sequence length="338" mass="39029">MINFLESFYFTLCLVVSFIITYYIAGIDATLWSSLSTLHGYTIFNKASQYKNITYSLLCSFFVFVGSALGYFLGFGSLFLVILFIAPFIYYQFYNIDSSLDMSFKYFMIFYIIGATLNKSSFDGLVIGLLIGTIITLVFCYTISNRKKITMFQIKKYISLKKDKLSYSLIFQSLIYSFGLLLCVLTSRAINIDHFFWAPLTYIFVLNPKLTNIIKLTRDRVIGTLLVVFILYFTFNFTAFMPYVGFALIYLFAFLIPISNSKKNNVFGTFCLTGLVLSLIEMSIYFNHIDYHLLLERIMETLIGGIFAIICSYFLKLATQKQSVSHIRKIHKWISKND</sequence>
<comment type="subcellular location">
    <subcellularLocation>
        <location evidence="1">Membrane</location>
        <topology evidence="1">Multi-pass membrane protein</topology>
    </subcellularLocation>
</comment>
<feature type="transmembrane region" description="Helical" evidence="5">
    <location>
        <begin position="221"/>
        <end position="237"/>
    </location>
</feature>
<feature type="transmembrane region" description="Helical" evidence="5">
    <location>
        <begin position="61"/>
        <end position="90"/>
    </location>
</feature>
<evidence type="ECO:0000256" key="4">
    <source>
        <dbReference type="ARBA" id="ARBA00023136"/>
    </source>
</evidence>
<evidence type="ECO:0000256" key="2">
    <source>
        <dbReference type="ARBA" id="ARBA00022692"/>
    </source>
</evidence>